<feature type="coiled-coil region" evidence="1">
    <location>
        <begin position="80"/>
        <end position="110"/>
    </location>
</feature>
<feature type="region of interest" description="Disordered" evidence="2">
    <location>
        <begin position="158"/>
        <end position="192"/>
    </location>
</feature>
<evidence type="ECO:0000256" key="1">
    <source>
        <dbReference type="SAM" id="Coils"/>
    </source>
</evidence>
<evidence type="ECO:0000313" key="3">
    <source>
        <dbReference type="EMBL" id="OBA24724.1"/>
    </source>
</evidence>
<reference evidence="4" key="1">
    <citation type="journal article" date="2016" name="Proc. Natl. Acad. Sci. U.S.A.">
        <title>Comparative genomics of biotechnologically important yeasts.</title>
        <authorList>
            <person name="Riley R."/>
            <person name="Haridas S."/>
            <person name="Wolfe K.H."/>
            <person name="Lopes M.R."/>
            <person name="Hittinger C.T."/>
            <person name="Goeker M."/>
            <person name="Salamov A.A."/>
            <person name="Wisecaver J.H."/>
            <person name="Long T.M."/>
            <person name="Calvey C.H."/>
            <person name="Aerts A.L."/>
            <person name="Barry K.W."/>
            <person name="Choi C."/>
            <person name="Clum A."/>
            <person name="Coughlan A.Y."/>
            <person name="Deshpande S."/>
            <person name="Douglass A.P."/>
            <person name="Hanson S.J."/>
            <person name="Klenk H.-P."/>
            <person name="LaButti K.M."/>
            <person name="Lapidus A."/>
            <person name="Lindquist E.A."/>
            <person name="Lipzen A.M."/>
            <person name="Meier-Kolthoff J.P."/>
            <person name="Ohm R.A."/>
            <person name="Otillar R.P."/>
            <person name="Pangilinan J.L."/>
            <person name="Peng Y."/>
            <person name="Rokas A."/>
            <person name="Rosa C.A."/>
            <person name="Scheuner C."/>
            <person name="Sibirny A.A."/>
            <person name="Slot J.C."/>
            <person name="Stielow J.B."/>
            <person name="Sun H."/>
            <person name="Kurtzman C.P."/>
            <person name="Blackwell M."/>
            <person name="Grigoriev I.V."/>
            <person name="Jeffries T.W."/>
        </authorList>
    </citation>
    <scope>NUCLEOTIDE SEQUENCE [LARGE SCALE GENOMIC DNA]</scope>
    <source>
        <strain evidence="4">NRRL Y-1626</strain>
    </source>
</reference>
<keyword evidence="1" id="KW-0175">Coiled coil</keyword>
<gene>
    <name evidence="3" type="ORF">HANVADRAFT_50688</name>
</gene>
<dbReference type="AlphaFoldDB" id="A0A1B7T7L8"/>
<comment type="caution">
    <text evidence="3">The sequence shown here is derived from an EMBL/GenBank/DDBJ whole genome shotgun (WGS) entry which is preliminary data.</text>
</comment>
<dbReference type="Proteomes" id="UP000092321">
    <property type="component" value="Unassembled WGS sequence"/>
</dbReference>
<evidence type="ECO:0000256" key="2">
    <source>
        <dbReference type="SAM" id="MobiDB-lite"/>
    </source>
</evidence>
<dbReference type="OrthoDB" id="1926336at2759"/>
<protein>
    <submittedName>
        <fullName evidence="3">Uncharacterized protein</fullName>
    </submittedName>
</protein>
<evidence type="ECO:0000313" key="4">
    <source>
        <dbReference type="Proteomes" id="UP000092321"/>
    </source>
</evidence>
<name>A0A1B7T7L8_9ASCO</name>
<feature type="non-terminal residue" evidence="3">
    <location>
        <position position="192"/>
    </location>
</feature>
<keyword evidence="4" id="KW-1185">Reference proteome</keyword>
<organism evidence="3 4">
    <name type="scientific">Hanseniaspora valbyensis NRRL Y-1626</name>
    <dbReference type="NCBI Taxonomy" id="766949"/>
    <lineage>
        <taxon>Eukaryota</taxon>
        <taxon>Fungi</taxon>
        <taxon>Dikarya</taxon>
        <taxon>Ascomycota</taxon>
        <taxon>Saccharomycotina</taxon>
        <taxon>Saccharomycetes</taxon>
        <taxon>Saccharomycodales</taxon>
        <taxon>Saccharomycodaceae</taxon>
        <taxon>Hanseniaspora</taxon>
    </lineage>
</organism>
<proteinExistence type="predicted"/>
<dbReference type="EMBL" id="LXPE01000463">
    <property type="protein sequence ID" value="OBA24724.1"/>
    <property type="molecule type" value="Genomic_DNA"/>
</dbReference>
<accession>A0A1B7T7L8</accession>
<sequence>MFKNFSQQLGTNLSSLKDELSKQIQEKRDDFNELYENSTQQSTSNMTLPEEYKILPKEVQVKMLKFMKYEEKYPQLLNAYKKFRQDTIDLNNANDELEKKIKEQDSYLNVLKEYYIFSNEEDLRDFLVKWTERETLVKEELNLKNKEINELKNRINTLEQEKEEQKEEAVIEEPEPKIDEKEDKEEDKVEEK</sequence>